<keyword evidence="6" id="KW-1185">Reference proteome</keyword>
<dbReference type="Proteomes" id="UP000324897">
    <property type="component" value="Chromosome 6"/>
</dbReference>
<keyword evidence="1" id="KW-0853">WD repeat</keyword>
<sequence>MQRKLALESSRLFGALGEDSTRAVSDSPHVELGLWNGLCRTVNVLVKNKCRHAMVFSFRTNVVSETLFTVCQEVALEVLHAAKKRMTVDTMILALGDFLARARTSTRRRGKAPGSRTPPPHDSPPPATVPGKLLLLDSLLHPAISPYACLFNTQIGASMKELNFNTFILAVRLSRKRLVVVLQHNTFIYDVNSITASCYLALPASTSRRSALVYKVSEHELICQIEAHHSPLAAMVFSSKRMYMATASKKGTIVRVHLVAHATKFPRWGVEAYPSTIYSLSVSPSIDLPDVLAATSSSGSLHIHTHYSNRQIPHKSRPKGSFWWKDIMGFVDHYRGITDCKVGNGETVLLWHDMWNGKILMEELPRLYPYARDTNISLQDFNQVSSIQEAFHAPLSVQAFQDWENLIMHSYHQSKGISGTMYGGLPNIQPPPSPFAWIWESKCSEKIKVFSWLLFMDRLNARNILNRKNCQVEGGNYSCVHFNTNVEETAIHVPKSDIEAALQVLNFAIYWKELTEMEECANGGTVDGHGRIGVCEILRFAATAIQGNQRPNLEFCGNEEQKEHFVA</sequence>
<gene>
    <name evidence="5" type="ORF">EJB05_01197</name>
</gene>
<evidence type="ECO:0000256" key="2">
    <source>
        <dbReference type="ARBA" id="ARBA00022737"/>
    </source>
</evidence>
<comment type="similarity">
    <text evidence="3">Belongs to the WD repeat PROPPIN family.</text>
</comment>
<dbReference type="SUPFAM" id="SSF50978">
    <property type="entry name" value="WD40 repeat-like"/>
    <property type="match status" value="1"/>
</dbReference>
<evidence type="ECO:0000313" key="6">
    <source>
        <dbReference type="Proteomes" id="UP000324897"/>
    </source>
</evidence>
<proteinExistence type="inferred from homology"/>
<accession>A0A5J9WNU1</accession>
<feature type="non-terminal residue" evidence="5">
    <location>
        <position position="1"/>
    </location>
</feature>
<evidence type="ECO:0000256" key="4">
    <source>
        <dbReference type="SAM" id="MobiDB-lite"/>
    </source>
</evidence>
<organism evidence="5 6">
    <name type="scientific">Eragrostis curvula</name>
    <name type="common">weeping love grass</name>
    <dbReference type="NCBI Taxonomy" id="38414"/>
    <lineage>
        <taxon>Eukaryota</taxon>
        <taxon>Viridiplantae</taxon>
        <taxon>Streptophyta</taxon>
        <taxon>Embryophyta</taxon>
        <taxon>Tracheophyta</taxon>
        <taxon>Spermatophyta</taxon>
        <taxon>Magnoliopsida</taxon>
        <taxon>Liliopsida</taxon>
        <taxon>Poales</taxon>
        <taxon>Poaceae</taxon>
        <taxon>PACMAD clade</taxon>
        <taxon>Chloridoideae</taxon>
        <taxon>Eragrostideae</taxon>
        <taxon>Eragrostidinae</taxon>
        <taxon>Eragrostis</taxon>
    </lineage>
</organism>
<evidence type="ECO:0000313" key="5">
    <source>
        <dbReference type="EMBL" id="TVU49858.1"/>
    </source>
</evidence>
<protein>
    <submittedName>
        <fullName evidence="5">Uncharacterized protein</fullName>
    </submittedName>
</protein>
<feature type="region of interest" description="Disordered" evidence="4">
    <location>
        <begin position="104"/>
        <end position="127"/>
    </location>
</feature>
<dbReference type="OrthoDB" id="1667587at2759"/>
<dbReference type="PANTHER" id="PTHR11227">
    <property type="entry name" value="WD-REPEAT PROTEIN INTERACTING WITH PHOSPHOINOSIDES WIPI -RELATED"/>
    <property type="match status" value="1"/>
</dbReference>
<evidence type="ECO:0000256" key="3">
    <source>
        <dbReference type="ARBA" id="ARBA00025740"/>
    </source>
</evidence>
<dbReference type="InterPro" id="IPR015943">
    <property type="entry name" value="WD40/YVTN_repeat-like_dom_sf"/>
</dbReference>
<dbReference type="EMBL" id="RWGY01000002">
    <property type="protein sequence ID" value="TVU49858.1"/>
    <property type="molecule type" value="Genomic_DNA"/>
</dbReference>
<dbReference type="AlphaFoldDB" id="A0A5J9WNU1"/>
<comment type="caution">
    <text evidence="5">The sequence shown here is derived from an EMBL/GenBank/DDBJ whole genome shotgun (WGS) entry which is preliminary data.</text>
</comment>
<dbReference type="Gene3D" id="2.130.10.10">
    <property type="entry name" value="YVTN repeat-like/Quinoprotein amine dehydrogenase"/>
    <property type="match status" value="1"/>
</dbReference>
<dbReference type="InterPro" id="IPR036322">
    <property type="entry name" value="WD40_repeat_dom_sf"/>
</dbReference>
<keyword evidence="2" id="KW-0677">Repeat</keyword>
<dbReference type="InterPro" id="IPR048720">
    <property type="entry name" value="PROPPIN"/>
</dbReference>
<dbReference type="Gramene" id="TVU49858">
    <property type="protein sequence ID" value="TVU49858"/>
    <property type="gene ID" value="EJB05_01197"/>
</dbReference>
<reference evidence="5 6" key="1">
    <citation type="journal article" date="2019" name="Sci. Rep.">
        <title>A high-quality genome of Eragrostis curvula grass provides insights into Poaceae evolution and supports new strategies to enhance forage quality.</title>
        <authorList>
            <person name="Carballo J."/>
            <person name="Santos B.A.C.M."/>
            <person name="Zappacosta D."/>
            <person name="Garbus I."/>
            <person name="Selva J.P."/>
            <person name="Gallo C.A."/>
            <person name="Diaz A."/>
            <person name="Albertini E."/>
            <person name="Caccamo M."/>
            <person name="Echenique V."/>
        </authorList>
    </citation>
    <scope>NUCLEOTIDE SEQUENCE [LARGE SCALE GENOMIC DNA]</scope>
    <source>
        <strain evidence="6">cv. Victoria</strain>
        <tissue evidence="5">Leaf</tissue>
    </source>
</reference>
<evidence type="ECO:0000256" key="1">
    <source>
        <dbReference type="ARBA" id="ARBA00022574"/>
    </source>
</evidence>
<feature type="compositionally biased region" description="Pro residues" evidence="4">
    <location>
        <begin position="116"/>
        <end position="127"/>
    </location>
</feature>
<dbReference type="Pfam" id="PF21032">
    <property type="entry name" value="PROPPIN"/>
    <property type="match status" value="1"/>
</dbReference>
<name>A0A5J9WNU1_9POAL</name>